<name>X1QXV6_9ZZZZ</name>
<comment type="caution">
    <text evidence="1">The sequence shown here is derived from an EMBL/GenBank/DDBJ whole genome shotgun (WGS) entry which is preliminary data.</text>
</comment>
<organism evidence="1">
    <name type="scientific">marine sediment metagenome</name>
    <dbReference type="NCBI Taxonomy" id="412755"/>
    <lineage>
        <taxon>unclassified sequences</taxon>
        <taxon>metagenomes</taxon>
        <taxon>ecological metagenomes</taxon>
    </lineage>
</organism>
<protein>
    <submittedName>
        <fullName evidence="1">Uncharacterized protein</fullName>
    </submittedName>
</protein>
<dbReference type="AlphaFoldDB" id="X1QXV6"/>
<sequence length="45" mass="5193">LEVEIKIVTIYTRIKIRHSIDTLMDIEFSINIMEYFACSNTIASG</sequence>
<reference evidence="1" key="1">
    <citation type="journal article" date="2014" name="Front. Microbiol.">
        <title>High frequency of phylogenetically diverse reductive dehalogenase-homologous genes in deep subseafloor sedimentary metagenomes.</title>
        <authorList>
            <person name="Kawai M."/>
            <person name="Futagami T."/>
            <person name="Toyoda A."/>
            <person name="Takaki Y."/>
            <person name="Nishi S."/>
            <person name="Hori S."/>
            <person name="Arai W."/>
            <person name="Tsubouchi T."/>
            <person name="Morono Y."/>
            <person name="Uchiyama I."/>
            <person name="Ito T."/>
            <person name="Fujiyama A."/>
            <person name="Inagaki F."/>
            <person name="Takami H."/>
        </authorList>
    </citation>
    <scope>NUCLEOTIDE SEQUENCE</scope>
    <source>
        <strain evidence="1">Expedition CK06-06</strain>
    </source>
</reference>
<dbReference type="EMBL" id="BARW01012686">
    <property type="protein sequence ID" value="GAI73103.1"/>
    <property type="molecule type" value="Genomic_DNA"/>
</dbReference>
<accession>X1QXV6</accession>
<proteinExistence type="predicted"/>
<evidence type="ECO:0000313" key="1">
    <source>
        <dbReference type="EMBL" id="GAI73103.1"/>
    </source>
</evidence>
<gene>
    <name evidence="1" type="ORF">S12H4_23743</name>
</gene>
<feature type="non-terminal residue" evidence="1">
    <location>
        <position position="1"/>
    </location>
</feature>